<dbReference type="GO" id="GO:0030170">
    <property type="term" value="F:pyridoxal phosphate binding"/>
    <property type="evidence" value="ECO:0007669"/>
    <property type="project" value="InterPro"/>
</dbReference>
<dbReference type="CDD" id="cd00609">
    <property type="entry name" value="AAT_like"/>
    <property type="match status" value="1"/>
</dbReference>
<comment type="similarity">
    <text evidence="2 7">Belongs to the class-I pyridoxal-phosphate-dependent aminotransferase family.</text>
</comment>
<evidence type="ECO:0000256" key="2">
    <source>
        <dbReference type="ARBA" id="ARBA00007441"/>
    </source>
</evidence>
<dbReference type="InterPro" id="IPR015422">
    <property type="entry name" value="PyrdxlP-dep_Trfase_small"/>
</dbReference>
<dbReference type="Pfam" id="PF00155">
    <property type="entry name" value="Aminotran_1_2"/>
    <property type="match status" value="1"/>
</dbReference>
<dbReference type="EC" id="2.6.1.-" evidence="7"/>
<evidence type="ECO:0000256" key="7">
    <source>
        <dbReference type="RuleBase" id="RU000481"/>
    </source>
</evidence>
<dbReference type="PANTHER" id="PTHR46383:SF2">
    <property type="entry name" value="AMINOTRANSFERASE"/>
    <property type="match status" value="1"/>
</dbReference>
<proteinExistence type="inferred from homology"/>
<dbReference type="PANTHER" id="PTHR46383">
    <property type="entry name" value="ASPARTATE AMINOTRANSFERASE"/>
    <property type="match status" value="1"/>
</dbReference>
<dbReference type="InterPro" id="IPR015421">
    <property type="entry name" value="PyrdxlP-dep_Trfase_major"/>
</dbReference>
<comment type="catalytic activity">
    <reaction evidence="6">
        <text>L-aspartate + 2-oxoglutarate = oxaloacetate + L-glutamate</text>
        <dbReference type="Rhea" id="RHEA:21824"/>
        <dbReference type="ChEBI" id="CHEBI:16452"/>
        <dbReference type="ChEBI" id="CHEBI:16810"/>
        <dbReference type="ChEBI" id="CHEBI:29985"/>
        <dbReference type="ChEBI" id="CHEBI:29991"/>
        <dbReference type="EC" id="2.6.1.1"/>
    </reaction>
</comment>
<keyword evidence="11" id="KW-1185">Reference proteome</keyword>
<dbReference type="Gene3D" id="3.90.1150.10">
    <property type="entry name" value="Aspartate Aminotransferase, domain 1"/>
    <property type="match status" value="1"/>
</dbReference>
<dbReference type="Gene3D" id="3.40.640.10">
    <property type="entry name" value="Type I PLP-dependent aspartate aminotransferase-like (Major domain)"/>
    <property type="match status" value="1"/>
</dbReference>
<evidence type="ECO:0000256" key="4">
    <source>
        <dbReference type="ARBA" id="ARBA00022679"/>
    </source>
</evidence>
<dbReference type="Proteomes" id="UP000199435">
    <property type="component" value="Unassembled WGS sequence"/>
</dbReference>
<dbReference type="GO" id="GO:0006520">
    <property type="term" value="P:amino acid metabolic process"/>
    <property type="evidence" value="ECO:0007669"/>
    <property type="project" value="InterPro"/>
</dbReference>
<evidence type="ECO:0000256" key="5">
    <source>
        <dbReference type="ARBA" id="ARBA00022898"/>
    </source>
</evidence>
<evidence type="ECO:0000256" key="6">
    <source>
        <dbReference type="ARBA" id="ARBA00049185"/>
    </source>
</evidence>
<evidence type="ECO:0000256" key="8">
    <source>
        <dbReference type="SAM" id="MobiDB-lite"/>
    </source>
</evidence>
<dbReference type="PROSITE" id="PS00105">
    <property type="entry name" value="AA_TRANSFER_CLASS_1"/>
    <property type="match status" value="1"/>
</dbReference>
<evidence type="ECO:0000313" key="10">
    <source>
        <dbReference type="EMBL" id="SCB28025.1"/>
    </source>
</evidence>
<dbReference type="InterPro" id="IPR050596">
    <property type="entry name" value="AspAT/PAT-like"/>
</dbReference>
<evidence type="ECO:0000256" key="3">
    <source>
        <dbReference type="ARBA" id="ARBA00022576"/>
    </source>
</evidence>
<comment type="cofactor">
    <cofactor evidence="1 7">
        <name>pyridoxal 5'-phosphate</name>
        <dbReference type="ChEBI" id="CHEBI:597326"/>
    </cofactor>
</comment>
<dbReference type="InterPro" id="IPR004838">
    <property type="entry name" value="NHTrfase_class1_PyrdxlP-BS"/>
</dbReference>
<organism evidence="10 11">
    <name type="scientific">Rhizobium miluonense</name>
    <dbReference type="NCBI Taxonomy" id="411945"/>
    <lineage>
        <taxon>Bacteria</taxon>
        <taxon>Pseudomonadati</taxon>
        <taxon>Pseudomonadota</taxon>
        <taxon>Alphaproteobacteria</taxon>
        <taxon>Hyphomicrobiales</taxon>
        <taxon>Rhizobiaceae</taxon>
        <taxon>Rhizobium/Agrobacterium group</taxon>
        <taxon>Rhizobium</taxon>
    </lineage>
</organism>
<evidence type="ECO:0000256" key="1">
    <source>
        <dbReference type="ARBA" id="ARBA00001933"/>
    </source>
</evidence>
<accession>A0A1C3VK72</accession>
<sequence length="436" mass="48023">MHSFLDKHSKMKSNPGAGLGRRFVPSTPISQGNSLSLLPQHNLPNAIAGRDALEGIRAQIRDMRTDNIAVLAKRARELGGVIPLWFGEGDIVTPAFIRDAAKKALDDGATFYVPNMRGLPTLNEALSEYQTRWHERPIPIERTTVAPGGMQALYMALELLVDVGTNVVYVAPQWPNIHNAIHLIGGEPRAVSLDFDTDWRLDLDKLFARCDARTRAIFLSTPSNPTGWTASREEMLALLDFSRRTGIWIISDEVYARLYFDGEIAPSILQVAEDGDRVIAINSFSKAWAMTGWRVGWLTHPSAVADQLGAMTQYVNSGTSAMVQAGAAAALRQGEPLIAEIRGRIKAGLDLAYEKLPKIPGMILPEKPRGGMYAFFALQGEADATALCERILETARVGLAPGYHFGESSRAFLRMCTFRETEQMRLALDRMVDAMT</sequence>
<protein>
    <recommendedName>
        <fullName evidence="7">Aminotransferase</fullName>
        <ecNumber evidence="7">2.6.1.-</ecNumber>
    </recommendedName>
</protein>
<dbReference type="STRING" id="411945.GA0061102_101435"/>
<dbReference type="NCBIfam" id="NF004770">
    <property type="entry name" value="PRK06108.1"/>
    <property type="match status" value="1"/>
</dbReference>
<dbReference type="InterPro" id="IPR004839">
    <property type="entry name" value="Aminotransferase_I/II_large"/>
</dbReference>
<gene>
    <name evidence="10" type="ORF">GA0061102_101435</name>
</gene>
<dbReference type="AlphaFoldDB" id="A0A1C3VK72"/>
<dbReference type="EMBL" id="FMAH01000014">
    <property type="protein sequence ID" value="SCB28025.1"/>
    <property type="molecule type" value="Genomic_DNA"/>
</dbReference>
<dbReference type="InterPro" id="IPR015424">
    <property type="entry name" value="PyrdxlP-dep_Trfase"/>
</dbReference>
<dbReference type="SUPFAM" id="SSF53383">
    <property type="entry name" value="PLP-dependent transferases"/>
    <property type="match status" value="1"/>
</dbReference>
<keyword evidence="4 7" id="KW-0808">Transferase</keyword>
<evidence type="ECO:0000259" key="9">
    <source>
        <dbReference type="Pfam" id="PF00155"/>
    </source>
</evidence>
<name>A0A1C3VK72_9HYPH</name>
<keyword evidence="3 7" id="KW-0032">Aminotransferase</keyword>
<reference evidence="11" key="1">
    <citation type="submission" date="2016-08" db="EMBL/GenBank/DDBJ databases">
        <authorList>
            <person name="Varghese N."/>
            <person name="Submissions Spin"/>
        </authorList>
    </citation>
    <scope>NUCLEOTIDE SEQUENCE [LARGE SCALE GENOMIC DNA]</scope>
    <source>
        <strain evidence="11">HAMBI 2971</strain>
    </source>
</reference>
<feature type="domain" description="Aminotransferase class I/classII large" evidence="9">
    <location>
        <begin position="90"/>
        <end position="430"/>
    </location>
</feature>
<feature type="region of interest" description="Disordered" evidence="8">
    <location>
        <begin position="1"/>
        <end position="25"/>
    </location>
</feature>
<evidence type="ECO:0000313" key="11">
    <source>
        <dbReference type="Proteomes" id="UP000199435"/>
    </source>
</evidence>
<keyword evidence="5" id="KW-0663">Pyridoxal phosphate</keyword>
<dbReference type="GO" id="GO:0004069">
    <property type="term" value="F:L-aspartate:2-oxoglutarate aminotransferase activity"/>
    <property type="evidence" value="ECO:0007669"/>
    <property type="project" value="UniProtKB-EC"/>
</dbReference>